<evidence type="ECO:0000313" key="8">
    <source>
        <dbReference type="Proteomes" id="UP000220527"/>
    </source>
</evidence>
<evidence type="ECO:0000259" key="6">
    <source>
        <dbReference type="SMART" id="SM00732"/>
    </source>
</evidence>
<comment type="caution">
    <text evidence="7">The sequence shown here is derived from an EMBL/GenBank/DDBJ whole genome shotgun (WGS) entry which is preliminary data.</text>
</comment>
<dbReference type="InterPro" id="IPR037027">
    <property type="entry name" value="YqgF/RNaseH-like_dom_sf"/>
</dbReference>
<evidence type="ECO:0000256" key="1">
    <source>
        <dbReference type="ARBA" id="ARBA00022490"/>
    </source>
</evidence>
<dbReference type="RefSeq" id="WP_097644440.1">
    <property type="nucleotide sequence ID" value="NZ_NQWI01000054.1"/>
</dbReference>
<evidence type="ECO:0000256" key="3">
    <source>
        <dbReference type="ARBA" id="ARBA00022722"/>
    </source>
</evidence>
<reference evidence="8" key="1">
    <citation type="submission" date="2017-08" db="EMBL/GenBank/DDBJ databases">
        <authorList>
            <person name="Grouzdev D.S."/>
            <person name="Gaisin V.A."/>
            <person name="Rysina M.S."/>
            <person name="Gorlenko V.M."/>
        </authorList>
    </citation>
    <scope>NUCLEOTIDE SEQUENCE [LARGE SCALE GENOMIC DNA]</scope>
    <source>
        <strain evidence="8">Kir15-3F</strain>
    </source>
</reference>
<organism evidence="7 8">
    <name type="scientific">Candidatus Viridilinea mediisalina</name>
    <dbReference type="NCBI Taxonomy" id="2024553"/>
    <lineage>
        <taxon>Bacteria</taxon>
        <taxon>Bacillati</taxon>
        <taxon>Chloroflexota</taxon>
        <taxon>Chloroflexia</taxon>
        <taxon>Chloroflexales</taxon>
        <taxon>Chloroflexineae</taxon>
        <taxon>Oscillochloridaceae</taxon>
        <taxon>Candidatus Viridilinea</taxon>
    </lineage>
</organism>
<dbReference type="HAMAP" id="MF_00651">
    <property type="entry name" value="Nuclease_YqgF"/>
    <property type="match status" value="1"/>
</dbReference>
<keyword evidence="1 5" id="KW-0963">Cytoplasm</keyword>
<dbReference type="InterPro" id="IPR012337">
    <property type="entry name" value="RNaseH-like_sf"/>
</dbReference>
<dbReference type="InterPro" id="IPR005227">
    <property type="entry name" value="YqgF"/>
</dbReference>
<proteinExistence type="inferred from homology"/>
<dbReference type="SUPFAM" id="SSF53098">
    <property type="entry name" value="Ribonuclease H-like"/>
    <property type="match status" value="1"/>
</dbReference>
<dbReference type="GO" id="GO:0005829">
    <property type="term" value="C:cytosol"/>
    <property type="evidence" value="ECO:0007669"/>
    <property type="project" value="TreeGrafter"/>
</dbReference>
<comment type="similarity">
    <text evidence="5">Belongs to the YqgF HJR family.</text>
</comment>
<evidence type="ECO:0000313" key="7">
    <source>
        <dbReference type="EMBL" id="PDW02725.1"/>
    </source>
</evidence>
<dbReference type="CDD" id="cd16964">
    <property type="entry name" value="YqgF"/>
    <property type="match status" value="1"/>
</dbReference>
<dbReference type="InterPro" id="IPR006641">
    <property type="entry name" value="YqgF/RNaseH-like_dom"/>
</dbReference>
<dbReference type="GO" id="GO:0004518">
    <property type="term" value="F:nuclease activity"/>
    <property type="evidence" value="ECO:0007669"/>
    <property type="project" value="UniProtKB-KW"/>
</dbReference>
<keyword evidence="3 5" id="KW-0540">Nuclease</keyword>
<evidence type="ECO:0000256" key="5">
    <source>
        <dbReference type="HAMAP-Rule" id="MF_00651"/>
    </source>
</evidence>
<gene>
    <name evidence="7" type="ORF">CJ255_12520</name>
</gene>
<name>A0A2A6RIL6_9CHLR</name>
<keyword evidence="2 5" id="KW-0690">Ribosome biogenesis</keyword>
<keyword evidence="8" id="KW-1185">Reference proteome</keyword>
<evidence type="ECO:0000256" key="2">
    <source>
        <dbReference type="ARBA" id="ARBA00022517"/>
    </source>
</evidence>
<protein>
    <recommendedName>
        <fullName evidence="5">Putative pre-16S rRNA nuclease</fullName>
        <ecNumber evidence="5">3.1.-.-</ecNumber>
    </recommendedName>
</protein>
<dbReference type="GO" id="GO:0000967">
    <property type="term" value="P:rRNA 5'-end processing"/>
    <property type="evidence" value="ECO:0007669"/>
    <property type="project" value="UniProtKB-UniRule"/>
</dbReference>
<accession>A0A2A6RIL6</accession>
<sequence length="150" mass="16755">MQEQRSLGLDVGERRIGVALSDPSGRLASALTTLQARPQAEALTRIERLVAEHGVYEVVVGLPLTLRGEVGPQAEVVQRFAEALGERLTLPIHLFDERLTTSAAEQLLRDLGVKPEKRRQQVDQVAAAIILQDFLDQRQRQGEDLWKHPH</sequence>
<evidence type="ECO:0000256" key="4">
    <source>
        <dbReference type="ARBA" id="ARBA00022801"/>
    </source>
</evidence>
<dbReference type="Gene3D" id="3.30.420.140">
    <property type="entry name" value="YqgF/RNase H-like domain"/>
    <property type="match status" value="1"/>
</dbReference>
<dbReference type="EC" id="3.1.-.-" evidence="5"/>
<dbReference type="Pfam" id="PF03652">
    <property type="entry name" value="RuvX"/>
    <property type="match status" value="1"/>
</dbReference>
<dbReference type="PANTHER" id="PTHR33317">
    <property type="entry name" value="POLYNUCLEOTIDYL TRANSFERASE, RIBONUCLEASE H-LIKE SUPERFAMILY PROTEIN"/>
    <property type="match status" value="1"/>
</dbReference>
<feature type="domain" description="YqgF/RNase H-like" evidence="6">
    <location>
        <begin position="4"/>
        <end position="104"/>
    </location>
</feature>
<keyword evidence="4 5" id="KW-0378">Hydrolase</keyword>
<dbReference type="EMBL" id="NQWI01000054">
    <property type="protein sequence ID" value="PDW02725.1"/>
    <property type="molecule type" value="Genomic_DNA"/>
</dbReference>
<dbReference type="OrthoDB" id="9796140at2"/>
<dbReference type="Proteomes" id="UP000220527">
    <property type="component" value="Unassembled WGS sequence"/>
</dbReference>
<dbReference type="AlphaFoldDB" id="A0A2A6RIL6"/>
<comment type="function">
    <text evidence="5">Could be a nuclease involved in processing of the 5'-end of pre-16S rRNA.</text>
</comment>
<dbReference type="SMART" id="SM00732">
    <property type="entry name" value="YqgFc"/>
    <property type="match status" value="1"/>
</dbReference>
<comment type="subcellular location">
    <subcellularLocation>
        <location evidence="5">Cytoplasm</location>
    </subcellularLocation>
</comment>
<dbReference type="NCBIfam" id="TIGR00250">
    <property type="entry name" value="RNAse_H_YqgF"/>
    <property type="match status" value="1"/>
</dbReference>
<dbReference type="GO" id="GO:0016788">
    <property type="term" value="F:hydrolase activity, acting on ester bonds"/>
    <property type="evidence" value="ECO:0007669"/>
    <property type="project" value="UniProtKB-UniRule"/>
</dbReference>
<dbReference type="PANTHER" id="PTHR33317:SF4">
    <property type="entry name" value="POLYNUCLEOTIDYL TRANSFERASE, RIBONUCLEASE H-LIKE SUPERFAMILY PROTEIN"/>
    <property type="match status" value="1"/>
</dbReference>